<dbReference type="Pfam" id="PF02350">
    <property type="entry name" value="Epimerase_2"/>
    <property type="match status" value="1"/>
</dbReference>
<dbReference type="EMBL" id="BART01003191">
    <property type="protein sequence ID" value="GAG72826.1"/>
    <property type="molecule type" value="Genomic_DNA"/>
</dbReference>
<name>X1BL34_9ZZZZ</name>
<dbReference type="SUPFAM" id="SSF53756">
    <property type="entry name" value="UDP-Glycosyltransferase/glycogen phosphorylase"/>
    <property type="match status" value="1"/>
</dbReference>
<comment type="similarity">
    <text evidence="2">Belongs to the UDP-N-acetylglucosamine 2-epimerase family.</text>
</comment>
<evidence type="ECO:0000259" key="4">
    <source>
        <dbReference type="Pfam" id="PF02350"/>
    </source>
</evidence>
<feature type="non-terminal residue" evidence="5">
    <location>
        <position position="1"/>
    </location>
</feature>
<evidence type="ECO:0000256" key="3">
    <source>
        <dbReference type="ARBA" id="ARBA00038858"/>
    </source>
</evidence>
<comment type="caution">
    <text evidence="5">The sequence shown here is derived from an EMBL/GenBank/DDBJ whole genome shotgun (WGS) entry which is preliminary data.</text>
</comment>
<organism evidence="5">
    <name type="scientific">marine sediment metagenome</name>
    <dbReference type="NCBI Taxonomy" id="412755"/>
    <lineage>
        <taxon>unclassified sequences</taxon>
        <taxon>metagenomes</taxon>
        <taxon>ecological metagenomes</taxon>
    </lineage>
</organism>
<accession>X1BL34</accession>
<dbReference type="PANTHER" id="PTHR43174:SF2">
    <property type="entry name" value="UDP-N-ACETYLGLUCOSAMINE 2-EPIMERASE"/>
    <property type="match status" value="1"/>
</dbReference>
<feature type="domain" description="UDP-N-acetylglucosamine 2-epimerase" evidence="4">
    <location>
        <begin position="11"/>
        <end position="225"/>
    </location>
</feature>
<proteinExistence type="inferred from homology"/>
<dbReference type="Gene3D" id="3.40.50.2000">
    <property type="entry name" value="Glycogen Phosphorylase B"/>
    <property type="match status" value="2"/>
</dbReference>
<dbReference type="GO" id="GO:0008761">
    <property type="term" value="F:UDP-N-acetylglucosamine 2-epimerase activity"/>
    <property type="evidence" value="ECO:0007669"/>
    <property type="project" value="UniProtKB-EC"/>
</dbReference>
<keyword evidence="1" id="KW-0413">Isomerase</keyword>
<evidence type="ECO:0000256" key="1">
    <source>
        <dbReference type="ARBA" id="ARBA00023235"/>
    </source>
</evidence>
<dbReference type="InterPro" id="IPR029767">
    <property type="entry name" value="WecB-like"/>
</dbReference>
<sequence length="230" mass="26491">NKRCWYLLNYNNLKNEGIDSKTIFLTGNTIVDALEWGVKKIEKNKDKVERRDLFRRLNSSKKLILVTMHRRESFGEDIKNVCLALKIVAEKYKDVQIVYPVHLNPNVRKPVYEIISDIDNIILTSPLDYESFIWLMYKSYFIVTDSGGVQEEAPTLKKPVIVIRKHTERTESVKMGISKLAGTETNSIMSSISDLLDSDNFYKKMIPVANPYGDGKASGKIVKIIYNFFK</sequence>
<dbReference type="InterPro" id="IPR003331">
    <property type="entry name" value="UDP_GlcNAc_Epimerase_2_dom"/>
</dbReference>
<dbReference type="EC" id="5.1.3.14" evidence="3"/>
<reference evidence="5" key="1">
    <citation type="journal article" date="2014" name="Front. Microbiol.">
        <title>High frequency of phylogenetically diverse reductive dehalogenase-homologous genes in deep subseafloor sedimentary metagenomes.</title>
        <authorList>
            <person name="Kawai M."/>
            <person name="Futagami T."/>
            <person name="Toyoda A."/>
            <person name="Takaki Y."/>
            <person name="Nishi S."/>
            <person name="Hori S."/>
            <person name="Arai W."/>
            <person name="Tsubouchi T."/>
            <person name="Morono Y."/>
            <person name="Uchiyama I."/>
            <person name="Ito T."/>
            <person name="Fujiyama A."/>
            <person name="Inagaki F."/>
            <person name="Takami H."/>
        </authorList>
    </citation>
    <scope>NUCLEOTIDE SEQUENCE</scope>
    <source>
        <strain evidence="5">Expedition CK06-06</strain>
    </source>
</reference>
<dbReference type="NCBIfam" id="TIGR00236">
    <property type="entry name" value="wecB"/>
    <property type="match status" value="1"/>
</dbReference>
<evidence type="ECO:0000313" key="5">
    <source>
        <dbReference type="EMBL" id="GAG72826.1"/>
    </source>
</evidence>
<protein>
    <recommendedName>
        <fullName evidence="3">UDP-N-acetylglucosamine 2-epimerase (non-hydrolyzing)</fullName>
        <ecNumber evidence="3">5.1.3.14</ecNumber>
    </recommendedName>
</protein>
<dbReference type="PANTHER" id="PTHR43174">
    <property type="entry name" value="UDP-N-ACETYLGLUCOSAMINE 2-EPIMERASE"/>
    <property type="match status" value="1"/>
</dbReference>
<evidence type="ECO:0000256" key="2">
    <source>
        <dbReference type="ARBA" id="ARBA00038209"/>
    </source>
</evidence>
<gene>
    <name evidence="5" type="ORF">S01H4_09026</name>
</gene>
<dbReference type="AlphaFoldDB" id="X1BL34"/>